<dbReference type="Proteomes" id="UP000078543">
    <property type="component" value="Unassembled WGS sequence"/>
</dbReference>
<keyword evidence="4" id="KW-1185">Reference proteome</keyword>
<dbReference type="GO" id="GO:0042597">
    <property type="term" value="C:periplasmic space"/>
    <property type="evidence" value="ECO:0007669"/>
    <property type="project" value="InterPro"/>
</dbReference>
<dbReference type="RefSeq" id="WP_082910809.1">
    <property type="nucleotide sequence ID" value="NZ_LWQU01000130.1"/>
</dbReference>
<dbReference type="EMBL" id="LWQU01000130">
    <property type="protein sequence ID" value="OAN51538.1"/>
    <property type="molecule type" value="Genomic_DNA"/>
</dbReference>
<protein>
    <recommendedName>
        <fullName evidence="5">LTXXQ motif family protein</fullName>
    </recommendedName>
</protein>
<dbReference type="AlphaFoldDB" id="A0A178MRR9"/>
<evidence type="ECO:0000313" key="3">
    <source>
        <dbReference type="EMBL" id="OAN51538.1"/>
    </source>
</evidence>
<dbReference type="OrthoDB" id="7060764at2"/>
<accession>A0A178MRR9</accession>
<feature type="compositionally biased region" description="Polar residues" evidence="1">
    <location>
        <begin position="29"/>
        <end position="44"/>
    </location>
</feature>
<evidence type="ECO:0008006" key="5">
    <source>
        <dbReference type="Google" id="ProtNLM"/>
    </source>
</evidence>
<proteinExistence type="predicted"/>
<sequence length="164" mass="18340">MKLFTIHSGRAIAVAGFIGAALATLPVSNSWAQPSDSPTKTMSSGKAMRDPGDGERKIKEIHDKLRITSAQEELWNNVAQTMRDNAKTFQAGRADMMSRGKTMTVVDSLKLRQGMLEQYSSGLKQLVPQVEALYAVLSPEQKKQADLIMAQHHDKDHRRHYDYK</sequence>
<evidence type="ECO:0000256" key="1">
    <source>
        <dbReference type="SAM" id="MobiDB-lite"/>
    </source>
</evidence>
<reference evidence="3 4" key="1">
    <citation type="submission" date="2016-04" db="EMBL/GenBank/DDBJ databases">
        <title>Draft genome sequence of freshwater magnetotactic bacteria Magnetospirillum marisnigri SP-1 and Magnetospirillum moscoviense BB-1.</title>
        <authorList>
            <person name="Koziaeva V."/>
            <person name="Dziuba M.V."/>
            <person name="Ivanov T.M."/>
            <person name="Kuznetsov B."/>
            <person name="Grouzdev D.S."/>
        </authorList>
    </citation>
    <scope>NUCLEOTIDE SEQUENCE [LARGE SCALE GENOMIC DNA]</scope>
    <source>
        <strain evidence="3 4">BB-1</strain>
    </source>
</reference>
<dbReference type="InterPro" id="IPR012899">
    <property type="entry name" value="LTXXQ"/>
</dbReference>
<name>A0A178MRR9_9PROT</name>
<feature type="region of interest" description="Disordered" evidence="1">
    <location>
        <begin position="29"/>
        <end position="55"/>
    </location>
</feature>
<dbReference type="Pfam" id="PF07813">
    <property type="entry name" value="LTXXQ"/>
    <property type="match status" value="1"/>
</dbReference>
<dbReference type="STRING" id="1437059.A6A05_01365"/>
<organism evidence="3 4">
    <name type="scientific">Magnetospirillum moscoviense</name>
    <dbReference type="NCBI Taxonomy" id="1437059"/>
    <lineage>
        <taxon>Bacteria</taxon>
        <taxon>Pseudomonadati</taxon>
        <taxon>Pseudomonadota</taxon>
        <taxon>Alphaproteobacteria</taxon>
        <taxon>Rhodospirillales</taxon>
        <taxon>Rhodospirillaceae</taxon>
        <taxon>Magnetospirillum</taxon>
    </lineage>
</organism>
<keyword evidence="2" id="KW-0732">Signal</keyword>
<feature type="signal peptide" evidence="2">
    <location>
        <begin position="1"/>
        <end position="32"/>
    </location>
</feature>
<comment type="caution">
    <text evidence="3">The sequence shown here is derived from an EMBL/GenBank/DDBJ whole genome shotgun (WGS) entry which is preliminary data.</text>
</comment>
<gene>
    <name evidence="3" type="ORF">A6A05_01365</name>
</gene>
<evidence type="ECO:0000256" key="2">
    <source>
        <dbReference type="SAM" id="SignalP"/>
    </source>
</evidence>
<feature type="chain" id="PRO_5008092178" description="LTXXQ motif family protein" evidence="2">
    <location>
        <begin position="33"/>
        <end position="164"/>
    </location>
</feature>
<evidence type="ECO:0000313" key="4">
    <source>
        <dbReference type="Proteomes" id="UP000078543"/>
    </source>
</evidence>